<keyword evidence="5" id="KW-0812">Transmembrane</keyword>
<accession>D8RPV4</accession>
<gene>
    <name evidence="9" type="ORF">SELMODRAFT_271012</name>
</gene>
<keyword evidence="3" id="KW-0813">Transport</keyword>
<dbReference type="FunCoup" id="D8RPV4">
    <property type="interactions" value="3540"/>
</dbReference>
<dbReference type="Proteomes" id="UP000001514">
    <property type="component" value="Unassembled WGS sequence"/>
</dbReference>
<dbReference type="Gene3D" id="2.40.160.10">
    <property type="entry name" value="Porin"/>
    <property type="match status" value="1"/>
</dbReference>
<proteinExistence type="inferred from homology"/>
<evidence type="ECO:0000256" key="4">
    <source>
        <dbReference type="ARBA" id="ARBA00022452"/>
    </source>
</evidence>
<dbReference type="Pfam" id="PF01459">
    <property type="entry name" value="Porin_3"/>
    <property type="match status" value="1"/>
</dbReference>
<reference evidence="9 10" key="1">
    <citation type="journal article" date="2011" name="Science">
        <title>The Selaginella genome identifies genetic changes associated with the evolution of vascular plants.</title>
        <authorList>
            <person name="Banks J.A."/>
            <person name="Nishiyama T."/>
            <person name="Hasebe M."/>
            <person name="Bowman J.L."/>
            <person name="Gribskov M."/>
            <person name="dePamphilis C."/>
            <person name="Albert V.A."/>
            <person name="Aono N."/>
            <person name="Aoyama T."/>
            <person name="Ambrose B.A."/>
            <person name="Ashton N.W."/>
            <person name="Axtell M.J."/>
            <person name="Barker E."/>
            <person name="Barker M.S."/>
            <person name="Bennetzen J.L."/>
            <person name="Bonawitz N.D."/>
            <person name="Chapple C."/>
            <person name="Cheng C."/>
            <person name="Correa L.G."/>
            <person name="Dacre M."/>
            <person name="DeBarry J."/>
            <person name="Dreyer I."/>
            <person name="Elias M."/>
            <person name="Engstrom E.M."/>
            <person name="Estelle M."/>
            <person name="Feng L."/>
            <person name="Finet C."/>
            <person name="Floyd S.K."/>
            <person name="Frommer W.B."/>
            <person name="Fujita T."/>
            <person name="Gramzow L."/>
            <person name="Gutensohn M."/>
            <person name="Harholt J."/>
            <person name="Hattori M."/>
            <person name="Heyl A."/>
            <person name="Hirai T."/>
            <person name="Hiwatashi Y."/>
            <person name="Ishikawa M."/>
            <person name="Iwata M."/>
            <person name="Karol K.G."/>
            <person name="Koehler B."/>
            <person name="Kolukisaoglu U."/>
            <person name="Kubo M."/>
            <person name="Kurata T."/>
            <person name="Lalonde S."/>
            <person name="Li K."/>
            <person name="Li Y."/>
            <person name="Litt A."/>
            <person name="Lyons E."/>
            <person name="Manning G."/>
            <person name="Maruyama T."/>
            <person name="Michael T.P."/>
            <person name="Mikami K."/>
            <person name="Miyazaki S."/>
            <person name="Morinaga S."/>
            <person name="Murata T."/>
            <person name="Mueller-Roeber B."/>
            <person name="Nelson D.R."/>
            <person name="Obara M."/>
            <person name="Oguri Y."/>
            <person name="Olmstead R.G."/>
            <person name="Onodera N."/>
            <person name="Petersen B.L."/>
            <person name="Pils B."/>
            <person name="Prigge M."/>
            <person name="Rensing S.A."/>
            <person name="Riano-Pachon D.M."/>
            <person name="Roberts A.W."/>
            <person name="Sato Y."/>
            <person name="Scheller H.V."/>
            <person name="Schulz B."/>
            <person name="Schulz C."/>
            <person name="Shakirov E.V."/>
            <person name="Shibagaki N."/>
            <person name="Shinohara N."/>
            <person name="Shippen D.E."/>
            <person name="Soerensen I."/>
            <person name="Sotooka R."/>
            <person name="Sugimoto N."/>
            <person name="Sugita M."/>
            <person name="Sumikawa N."/>
            <person name="Tanurdzic M."/>
            <person name="Theissen G."/>
            <person name="Ulvskov P."/>
            <person name="Wakazuki S."/>
            <person name="Weng J.K."/>
            <person name="Willats W.W."/>
            <person name="Wipf D."/>
            <person name="Wolf P.G."/>
            <person name="Yang L."/>
            <person name="Zimmer A.D."/>
            <person name="Zhu Q."/>
            <person name="Mitros T."/>
            <person name="Hellsten U."/>
            <person name="Loque D."/>
            <person name="Otillar R."/>
            <person name="Salamov A."/>
            <person name="Schmutz J."/>
            <person name="Shapiro H."/>
            <person name="Lindquist E."/>
            <person name="Lucas S."/>
            <person name="Rokhsar D."/>
            <person name="Grigoriev I.V."/>
        </authorList>
    </citation>
    <scope>NUCLEOTIDE SEQUENCE [LARGE SCALE GENOMIC DNA]</scope>
</reference>
<keyword evidence="4" id="KW-1134">Transmembrane beta strand</keyword>
<keyword evidence="7" id="KW-0626">Porin</keyword>
<evidence type="ECO:0000256" key="1">
    <source>
        <dbReference type="ARBA" id="ARBA00004370"/>
    </source>
</evidence>
<evidence type="ECO:0000313" key="10">
    <source>
        <dbReference type="Proteomes" id="UP000001514"/>
    </source>
</evidence>
<dbReference type="FunFam" id="2.40.160.10:FF:000003">
    <property type="entry name" value="Outer mitochondrial membrane protein porin"/>
    <property type="match status" value="1"/>
</dbReference>
<name>D8RPV4_SELML</name>
<dbReference type="SMR" id="D8RPV4"/>
<sequence length="278" mass="29425">MAGKKGPGFWSDVGKKTGDLLYKDFSADQRFSLSSTTSTGLTFSSFGVKKGDVFDGDFTTTYVCKNVTVDVKVDTQSKIFSTVKVDDLAPGTRAIFNFSLPDQKSGKMELQYCHQYAGVTASVGLASSPVVECTSAFGSNDVVIGGEAAFDTASGNFTKYNAGVGINKPEFTAAVVVADKGDTLKASYSHVLSPFTRTTVGAEISHKLSTKANTFSIGGMYGLDALTTIKARLNNHGRIAAVVQHEWRPKSVISISGEVDTKALEKSAKLGLALSLKP</sequence>
<comment type="subcellular location">
    <subcellularLocation>
        <location evidence="1">Membrane</location>
    </subcellularLocation>
</comment>
<dbReference type="KEGG" id="smo:SELMODRAFT_271012"/>
<dbReference type="GO" id="GO:0005741">
    <property type="term" value="C:mitochondrial outer membrane"/>
    <property type="evidence" value="ECO:0000318"/>
    <property type="project" value="GO_Central"/>
</dbReference>
<dbReference type="STRING" id="88036.D8RPV4"/>
<organism evidence="10">
    <name type="scientific">Selaginella moellendorffii</name>
    <name type="common">Spikemoss</name>
    <dbReference type="NCBI Taxonomy" id="88036"/>
    <lineage>
        <taxon>Eukaryota</taxon>
        <taxon>Viridiplantae</taxon>
        <taxon>Streptophyta</taxon>
        <taxon>Embryophyta</taxon>
        <taxon>Tracheophyta</taxon>
        <taxon>Lycopodiopsida</taxon>
        <taxon>Selaginellales</taxon>
        <taxon>Selaginellaceae</taxon>
        <taxon>Selaginella</taxon>
    </lineage>
</organism>
<dbReference type="InterPro" id="IPR027246">
    <property type="entry name" value="Porin_Euk/Tom40"/>
</dbReference>
<dbReference type="InterPro" id="IPR023614">
    <property type="entry name" value="Porin_dom_sf"/>
</dbReference>
<dbReference type="PANTHER" id="PTHR11743">
    <property type="entry name" value="VOLTAGE-DEPENDENT ANION-SELECTIVE CHANNEL"/>
    <property type="match status" value="1"/>
</dbReference>
<dbReference type="Gramene" id="EFJ25746">
    <property type="protein sequence ID" value="EFJ25746"/>
    <property type="gene ID" value="SELMODRAFT_271012"/>
</dbReference>
<keyword evidence="6" id="KW-0406">Ion transport</keyword>
<evidence type="ECO:0000256" key="5">
    <source>
        <dbReference type="ARBA" id="ARBA00022692"/>
    </source>
</evidence>
<dbReference type="EMBL" id="GL377586">
    <property type="protein sequence ID" value="EFJ25746.1"/>
    <property type="molecule type" value="Genomic_DNA"/>
</dbReference>
<dbReference type="AlphaFoldDB" id="D8RPV4"/>
<dbReference type="CDD" id="cd07306">
    <property type="entry name" value="Porin3_VDAC"/>
    <property type="match status" value="1"/>
</dbReference>
<keyword evidence="10" id="KW-1185">Reference proteome</keyword>
<dbReference type="OMA" id="DGMFVPH"/>
<protein>
    <submittedName>
        <fullName evidence="9">Uncharacterized protein</fullName>
    </submittedName>
</protein>
<dbReference type="InterPro" id="IPR001925">
    <property type="entry name" value="Porin_Euk"/>
</dbReference>
<dbReference type="GO" id="GO:0015288">
    <property type="term" value="F:porin activity"/>
    <property type="evidence" value="ECO:0007669"/>
    <property type="project" value="UniProtKB-KW"/>
</dbReference>
<dbReference type="GO" id="GO:0046930">
    <property type="term" value="C:pore complex"/>
    <property type="evidence" value="ECO:0007669"/>
    <property type="project" value="UniProtKB-KW"/>
</dbReference>
<evidence type="ECO:0000256" key="6">
    <source>
        <dbReference type="ARBA" id="ARBA00023065"/>
    </source>
</evidence>
<evidence type="ECO:0000256" key="7">
    <source>
        <dbReference type="ARBA" id="ARBA00023114"/>
    </source>
</evidence>
<evidence type="ECO:0000256" key="2">
    <source>
        <dbReference type="ARBA" id="ARBA00009624"/>
    </source>
</evidence>
<dbReference type="OrthoDB" id="7827681at2759"/>
<dbReference type="HOGENOM" id="CLU_069937_0_0_1"/>
<evidence type="ECO:0000256" key="3">
    <source>
        <dbReference type="ARBA" id="ARBA00022448"/>
    </source>
</evidence>
<evidence type="ECO:0000256" key="8">
    <source>
        <dbReference type="ARBA" id="ARBA00023136"/>
    </source>
</evidence>
<dbReference type="GO" id="GO:0008308">
    <property type="term" value="F:voltage-gated monoatomic anion channel activity"/>
    <property type="evidence" value="ECO:0000318"/>
    <property type="project" value="GO_Central"/>
</dbReference>
<comment type="similarity">
    <text evidence="2">Belongs to the eukaryotic mitochondrial porin (TC 1.B.8.1) family.</text>
</comment>
<dbReference type="PANTHER" id="PTHR11743:SF70">
    <property type="entry name" value="GH26960P-RELATED"/>
    <property type="match status" value="1"/>
</dbReference>
<evidence type="ECO:0000313" key="9">
    <source>
        <dbReference type="EMBL" id="EFJ25746.1"/>
    </source>
</evidence>
<dbReference type="eggNOG" id="KOG3126">
    <property type="taxonomic scope" value="Eukaryota"/>
</dbReference>
<dbReference type="PROSITE" id="PS00558">
    <property type="entry name" value="EUKARYOTIC_PORIN"/>
    <property type="match status" value="1"/>
</dbReference>
<keyword evidence="8" id="KW-0472">Membrane</keyword>
<dbReference type="InParanoid" id="D8RPV4"/>